<keyword evidence="5" id="KW-1003">Cell membrane</keyword>
<evidence type="ECO:0000259" key="18">
    <source>
        <dbReference type="Pfam" id="PF02096"/>
    </source>
</evidence>
<accession>A0ABN3IWL7</accession>
<comment type="similarity">
    <text evidence="2">Belongs to the OXA1/ALB3/YidC family. Type 1 subfamily.</text>
</comment>
<keyword evidence="10" id="KW-0143">Chaperone</keyword>
<keyword evidence="9 17" id="KW-0472">Membrane</keyword>
<comment type="subcellular location">
    <subcellularLocation>
        <location evidence="1">Cell membrane</location>
        <topology evidence="1">Multi-pass membrane protein</topology>
    </subcellularLocation>
    <subcellularLocation>
        <location evidence="16">Membrane</location>
        <topology evidence="16">Multi-pass membrane protein</topology>
    </subcellularLocation>
</comment>
<organism evidence="19 20">
    <name type="scientific">Actinomadura vinacea</name>
    <dbReference type="NCBI Taxonomy" id="115336"/>
    <lineage>
        <taxon>Bacteria</taxon>
        <taxon>Bacillati</taxon>
        <taxon>Actinomycetota</taxon>
        <taxon>Actinomycetes</taxon>
        <taxon>Streptosporangiales</taxon>
        <taxon>Thermomonosporaceae</taxon>
        <taxon>Actinomadura</taxon>
    </lineage>
</organism>
<evidence type="ECO:0000313" key="20">
    <source>
        <dbReference type="Proteomes" id="UP001501231"/>
    </source>
</evidence>
<evidence type="ECO:0000256" key="1">
    <source>
        <dbReference type="ARBA" id="ARBA00004651"/>
    </source>
</evidence>
<sequence>MFLLDVPVSITHDLIGSLADALTPVTGGLAATAAIVLFTAAVRLLLVPLAVVQARGERARLRLAPKLRAVQEKHARDPERLRKELAALYAAEGTSPFTGCLPALAQWPFFAVMYQLFISATVAGHQNLLLAHNLLGVPLGQNLLSVGLLSSGSLVFLVLLVLLALVAWWSSRRVTAEGPLGNVARLLPFGTVAFAAFVPLAAGVYLLTSTAWAAAERAILHRRVVAAA</sequence>
<dbReference type="InterPro" id="IPR028055">
    <property type="entry name" value="YidC/Oxa/ALB_C"/>
</dbReference>
<keyword evidence="6 16" id="KW-0812">Transmembrane</keyword>
<dbReference type="CDD" id="cd20070">
    <property type="entry name" value="5TM_YidC_Alb3"/>
    <property type="match status" value="1"/>
</dbReference>
<gene>
    <name evidence="19" type="primary">yidC</name>
    <name evidence="19" type="ORF">GCM10010191_25840</name>
</gene>
<keyword evidence="20" id="KW-1185">Reference proteome</keyword>
<dbReference type="InterPro" id="IPR047196">
    <property type="entry name" value="YidC_ALB_C"/>
</dbReference>
<reference evidence="19 20" key="1">
    <citation type="journal article" date="2019" name="Int. J. Syst. Evol. Microbiol.">
        <title>The Global Catalogue of Microorganisms (GCM) 10K type strain sequencing project: providing services to taxonomists for standard genome sequencing and annotation.</title>
        <authorList>
            <consortium name="The Broad Institute Genomics Platform"/>
            <consortium name="The Broad Institute Genome Sequencing Center for Infectious Disease"/>
            <person name="Wu L."/>
            <person name="Ma J."/>
        </authorList>
    </citation>
    <scope>NUCLEOTIDE SEQUENCE [LARGE SCALE GENOMIC DNA]</scope>
    <source>
        <strain evidence="19 20">JCM 3325</strain>
    </source>
</reference>
<feature type="transmembrane region" description="Helical" evidence="17">
    <location>
        <begin position="189"/>
        <end position="214"/>
    </location>
</feature>
<evidence type="ECO:0000256" key="6">
    <source>
        <dbReference type="ARBA" id="ARBA00022692"/>
    </source>
</evidence>
<evidence type="ECO:0000256" key="7">
    <source>
        <dbReference type="ARBA" id="ARBA00022927"/>
    </source>
</evidence>
<comment type="caution">
    <text evidence="19">The sequence shown here is derived from an EMBL/GenBank/DDBJ whole genome shotgun (WGS) entry which is preliminary data.</text>
</comment>
<dbReference type="Pfam" id="PF02096">
    <property type="entry name" value="60KD_IMP"/>
    <property type="match status" value="1"/>
</dbReference>
<dbReference type="PANTHER" id="PTHR12428:SF65">
    <property type="entry name" value="CYTOCHROME C OXIDASE ASSEMBLY PROTEIN COX18, MITOCHONDRIAL"/>
    <property type="match status" value="1"/>
</dbReference>
<evidence type="ECO:0000256" key="2">
    <source>
        <dbReference type="ARBA" id="ARBA00010527"/>
    </source>
</evidence>
<comment type="function">
    <text evidence="11">Required for the insertion and/or proper folding and/or complex formation of integral membrane proteins into the membrane. Involved in integration of membrane proteins that insert both dependently and independently of the Sec translocase complex, as well as at least some lipoproteins. Aids folding of multispanning membrane proteins.</text>
</comment>
<dbReference type="RefSeq" id="WP_344589087.1">
    <property type="nucleotide sequence ID" value="NZ_BAAARW010000011.1"/>
</dbReference>
<dbReference type="NCBIfam" id="TIGR03592">
    <property type="entry name" value="yidC_oxa1_cterm"/>
    <property type="match status" value="1"/>
</dbReference>
<evidence type="ECO:0000256" key="12">
    <source>
        <dbReference type="ARBA" id="ARBA00026028"/>
    </source>
</evidence>
<feature type="transmembrane region" description="Helical" evidence="17">
    <location>
        <begin position="143"/>
        <end position="169"/>
    </location>
</feature>
<dbReference type="InterPro" id="IPR001708">
    <property type="entry name" value="YidC/ALB3/OXA1/COX18"/>
</dbReference>
<evidence type="ECO:0000256" key="17">
    <source>
        <dbReference type="SAM" id="Phobius"/>
    </source>
</evidence>
<keyword evidence="4" id="KW-0813">Transport</keyword>
<evidence type="ECO:0000256" key="14">
    <source>
        <dbReference type="ARBA" id="ARBA00033245"/>
    </source>
</evidence>
<evidence type="ECO:0000256" key="4">
    <source>
        <dbReference type="ARBA" id="ARBA00022448"/>
    </source>
</evidence>
<name>A0ABN3IWL7_9ACTN</name>
<dbReference type="PANTHER" id="PTHR12428">
    <property type="entry name" value="OXA1"/>
    <property type="match status" value="1"/>
</dbReference>
<dbReference type="EMBL" id="BAAARW010000011">
    <property type="protein sequence ID" value="GAA2414643.1"/>
    <property type="molecule type" value="Genomic_DNA"/>
</dbReference>
<evidence type="ECO:0000256" key="10">
    <source>
        <dbReference type="ARBA" id="ARBA00023186"/>
    </source>
</evidence>
<evidence type="ECO:0000256" key="3">
    <source>
        <dbReference type="ARBA" id="ARBA00015325"/>
    </source>
</evidence>
<evidence type="ECO:0000256" key="8">
    <source>
        <dbReference type="ARBA" id="ARBA00022989"/>
    </source>
</evidence>
<evidence type="ECO:0000256" key="15">
    <source>
        <dbReference type="ARBA" id="ARBA00033342"/>
    </source>
</evidence>
<keyword evidence="7" id="KW-0653">Protein transport</keyword>
<evidence type="ECO:0000256" key="11">
    <source>
        <dbReference type="ARBA" id="ARBA00025034"/>
    </source>
</evidence>
<evidence type="ECO:0000313" key="19">
    <source>
        <dbReference type="EMBL" id="GAA2414643.1"/>
    </source>
</evidence>
<comment type="subunit">
    <text evidence="12">Interacts with the Sec translocase complex via SecD. Specifically interacts with transmembrane segments of nascent integral membrane proteins during membrane integration.</text>
</comment>
<feature type="transmembrane region" description="Helical" evidence="17">
    <location>
        <begin position="29"/>
        <end position="52"/>
    </location>
</feature>
<proteinExistence type="inferred from homology"/>
<feature type="transmembrane region" description="Helical" evidence="17">
    <location>
        <begin position="111"/>
        <end position="131"/>
    </location>
</feature>
<dbReference type="Proteomes" id="UP001501231">
    <property type="component" value="Unassembled WGS sequence"/>
</dbReference>
<evidence type="ECO:0000256" key="13">
    <source>
        <dbReference type="ARBA" id="ARBA00031538"/>
    </source>
</evidence>
<evidence type="ECO:0000256" key="16">
    <source>
        <dbReference type="RuleBase" id="RU003945"/>
    </source>
</evidence>
<evidence type="ECO:0000256" key="5">
    <source>
        <dbReference type="ARBA" id="ARBA00022475"/>
    </source>
</evidence>
<keyword evidence="8 17" id="KW-1133">Transmembrane helix</keyword>
<protein>
    <recommendedName>
        <fullName evidence="3">Membrane protein insertase YidC</fullName>
    </recommendedName>
    <alternativeName>
        <fullName evidence="15">Foldase YidC</fullName>
    </alternativeName>
    <alternativeName>
        <fullName evidence="14">Membrane integrase YidC</fullName>
    </alternativeName>
    <alternativeName>
        <fullName evidence="13">Membrane protein YidC</fullName>
    </alternativeName>
</protein>
<feature type="domain" description="Membrane insertase YidC/Oxa/ALB C-terminal" evidence="18">
    <location>
        <begin position="33"/>
        <end position="221"/>
    </location>
</feature>
<evidence type="ECO:0000256" key="9">
    <source>
        <dbReference type="ARBA" id="ARBA00023136"/>
    </source>
</evidence>